<evidence type="ECO:0000313" key="4">
    <source>
        <dbReference type="EMBL" id="CAK9191117.1"/>
    </source>
</evidence>
<feature type="transmembrane region" description="Helical" evidence="3">
    <location>
        <begin position="131"/>
        <end position="152"/>
    </location>
</feature>
<dbReference type="CDD" id="cd24043">
    <property type="entry name" value="ASKHA_NBD_AtAPY7-like"/>
    <property type="match status" value="1"/>
</dbReference>
<keyword evidence="3" id="KW-0812">Transmembrane</keyword>
<keyword evidence="5" id="KW-1185">Reference proteome</keyword>
<feature type="transmembrane region" description="Helical" evidence="3">
    <location>
        <begin position="575"/>
        <end position="592"/>
    </location>
</feature>
<protein>
    <recommendedName>
        <fullName evidence="6">Apyrase 7</fullName>
    </recommendedName>
</protein>
<feature type="transmembrane region" description="Helical" evidence="3">
    <location>
        <begin position="613"/>
        <end position="637"/>
    </location>
</feature>
<dbReference type="PANTHER" id="PTHR11782:SF125">
    <property type="entry name" value="APYRASE 7-RELATED"/>
    <property type="match status" value="1"/>
</dbReference>
<comment type="similarity">
    <text evidence="1">Belongs to the GDA1/CD39 NTPase family.</text>
</comment>
<dbReference type="Pfam" id="PF01150">
    <property type="entry name" value="GDA1_CD39"/>
    <property type="match status" value="1"/>
</dbReference>
<dbReference type="PANTHER" id="PTHR11782">
    <property type="entry name" value="ADENOSINE/GUANOSINE DIPHOSPHATASE"/>
    <property type="match status" value="1"/>
</dbReference>
<evidence type="ECO:0000313" key="5">
    <source>
        <dbReference type="Proteomes" id="UP001497512"/>
    </source>
</evidence>
<dbReference type="InterPro" id="IPR000407">
    <property type="entry name" value="GDA1_CD39_NTPase"/>
</dbReference>
<dbReference type="Proteomes" id="UP001497512">
    <property type="component" value="Chromosome 1"/>
</dbReference>
<sequence length="769" mass="83934">MLQCHYCCSQGILLFAKFAMGIEGCYIGSASQSPLAFSANLSATPPSQLLSPEHYGRDTSLRPSASVPVFATYLKVVPHGEPVLGADAIAIPPNLAPLHLIKEDPPTPKRPKLGRAGSGGSNLLPGNYSKWGIAIGFLALAALLLFLGFLLGRIHWQKEALQFAIVIDAGSTGTRVNVYAWAHSHRDPLPVMVKPTYSRSNGSPWYVVKGQQRAYKRVETEPGLDKMLHNGTAVRNALVPLLKWAEKQIPPYAHANTELFLLATAGLRRLPSEQSEWILDNVWSVLEKSPFKCDRRSVRVISGVEEAYYGWIALNYNFGKLGHRPKLSTFGALDLGGSSFQVTFEPDEVPKHFGVNVSVGSTEHHLYAFSHAGFGLNDAFEKSVAQLLRSRGVASKRIMISKKGLMEVEHPCLHKGYRNPYVCSTHCMLPPLAYGSRSPASVGRTQAQVELKGAPNWKACQLLAESVVNTTQVTMCRMPPCALGKHQPPAHGRFYGLAGIFVLYNFFGLTASTPIEKLLEKGHKFCELNWKDAQASVVPQPSVDQYCFRAPYVVALLRHGLHLQDDQIVVGSGDFAWTLGAALWEAGALLPSRTSTSQSMLSRVTHSHSTFSLGLLMLLFLAVVAIICHLGGIVSPWRCYVFDVFHPSASASGVSMWPSSIRAQGRFGNLVGGLNDRNDGNVKMPHSPVPEVHGLHNPIFGSATSNRNFGERAGLQSGGIGALGTTTPDCLQKSGGQMHHHGNWHLQSRWTQSREDLNYCVSDLYLAKV</sequence>
<keyword evidence="3" id="KW-0472">Membrane</keyword>
<feature type="transmembrane region" description="Helical" evidence="3">
    <location>
        <begin position="494"/>
        <end position="515"/>
    </location>
</feature>
<organism evidence="4 5">
    <name type="scientific">Sphagnum troendelagicum</name>
    <dbReference type="NCBI Taxonomy" id="128251"/>
    <lineage>
        <taxon>Eukaryota</taxon>
        <taxon>Viridiplantae</taxon>
        <taxon>Streptophyta</taxon>
        <taxon>Embryophyta</taxon>
        <taxon>Bryophyta</taxon>
        <taxon>Sphagnophytina</taxon>
        <taxon>Sphagnopsida</taxon>
        <taxon>Sphagnales</taxon>
        <taxon>Sphagnaceae</taxon>
        <taxon>Sphagnum</taxon>
    </lineage>
</organism>
<evidence type="ECO:0000256" key="3">
    <source>
        <dbReference type="SAM" id="Phobius"/>
    </source>
</evidence>
<evidence type="ECO:0008006" key="6">
    <source>
        <dbReference type="Google" id="ProtNLM"/>
    </source>
</evidence>
<keyword evidence="3" id="KW-1133">Transmembrane helix</keyword>
<reference evidence="4 5" key="1">
    <citation type="submission" date="2024-02" db="EMBL/GenBank/DDBJ databases">
        <authorList>
            <consortium name="ELIXIR-Norway"/>
            <consortium name="Elixir Norway"/>
        </authorList>
    </citation>
    <scope>NUCLEOTIDE SEQUENCE [LARGE SCALE GENOMIC DNA]</scope>
</reference>
<gene>
    <name evidence="4" type="ORF">CSSPTR1EN2_LOCUS1230</name>
</gene>
<evidence type="ECO:0000256" key="1">
    <source>
        <dbReference type="ARBA" id="ARBA00009283"/>
    </source>
</evidence>
<dbReference type="Gene3D" id="3.30.420.40">
    <property type="match status" value="1"/>
</dbReference>
<accession>A0ABP0TAP3</accession>
<dbReference type="Gene3D" id="3.30.420.150">
    <property type="entry name" value="Exopolyphosphatase. Domain 2"/>
    <property type="match status" value="1"/>
</dbReference>
<evidence type="ECO:0000256" key="2">
    <source>
        <dbReference type="ARBA" id="ARBA00022801"/>
    </source>
</evidence>
<dbReference type="EMBL" id="OZ019893">
    <property type="protein sequence ID" value="CAK9191117.1"/>
    <property type="molecule type" value="Genomic_DNA"/>
</dbReference>
<name>A0ABP0TAP3_9BRYO</name>
<keyword evidence="2" id="KW-0378">Hydrolase</keyword>
<proteinExistence type="inferred from homology"/>